<evidence type="ECO:0008006" key="5">
    <source>
        <dbReference type="Google" id="ProtNLM"/>
    </source>
</evidence>
<keyword evidence="4" id="KW-1185">Reference proteome</keyword>
<feature type="region of interest" description="Disordered" evidence="2">
    <location>
        <begin position="321"/>
        <end position="371"/>
    </location>
</feature>
<feature type="compositionally biased region" description="Low complexity" evidence="2">
    <location>
        <begin position="342"/>
        <end position="354"/>
    </location>
</feature>
<dbReference type="PANTHER" id="PTHR12475:SF4">
    <property type="entry name" value="PROTEIN THEM6"/>
    <property type="match status" value="1"/>
</dbReference>
<protein>
    <recommendedName>
        <fullName evidence="5">Thioesterase atnL</fullName>
    </recommendedName>
</protein>
<dbReference type="Pfam" id="PF13279">
    <property type="entry name" value="4HBT_2"/>
    <property type="match status" value="1"/>
</dbReference>
<feature type="compositionally biased region" description="Basic and acidic residues" evidence="2">
    <location>
        <begin position="161"/>
        <end position="171"/>
    </location>
</feature>
<gene>
    <name evidence="3" type="ORF">FKW77_006190</name>
</gene>
<feature type="region of interest" description="Disordered" evidence="2">
    <location>
        <begin position="157"/>
        <end position="183"/>
    </location>
</feature>
<accession>A0A517LMY4</accession>
<evidence type="ECO:0000313" key="4">
    <source>
        <dbReference type="Proteomes" id="UP000316270"/>
    </source>
</evidence>
<dbReference type="AlphaFoldDB" id="A0A517LMY4"/>
<dbReference type="InterPro" id="IPR029069">
    <property type="entry name" value="HotDog_dom_sf"/>
</dbReference>
<organism evidence="3 4">
    <name type="scientific">Venturia effusa</name>
    <dbReference type="NCBI Taxonomy" id="50376"/>
    <lineage>
        <taxon>Eukaryota</taxon>
        <taxon>Fungi</taxon>
        <taxon>Dikarya</taxon>
        <taxon>Ascomycota</taxon>
        <taxon>Pezizomycotina</taxon>
        <taxon>Dothideomycetes</taxon>
        <taxon>Pleosporomycetidae</taxon>
        <taxon>Venturiales</taxon>
        <taxon>Venturiaceae</taxon>
        <taxon>Venturia</taxon>
    </lineage>
</organism>
<proteinExistence type="inferred from homology"/>
<dbReference type="SUPFAM" id="SSF54637">
    <property type="entry name" value="Thioesterase/thiol ester dehydrase-isomerase"/>
    <property type="match status" value="1"/>
</dbReference>
<reference evidence="3 4" key="1">
    <citation type="submission" date="2019-07" db="EMBL/GenBank/DDBJ databases">
        <title>Finished genome of Venturia effusa.</title>
        <authorList>
            <person name="Young C.A."/>
            <person name="Cox M.P."/>
            <person name="Ganley A.R.D."/>
            <person name="David W.J."/>
        </authorList>
    </citation>
    <scope>NUCLEOTIDE SEQUENCE [LARGE SCALE GENOMIC DNA]</scope>
    <source>
        <strain evidence="4">albino</strain>
    </source>
</reference>
<dbReference type="PANTHER" id="PTHR12475">
    <property type="match status" value="1"/>
</dbReference>
<dbReference type="OrthoDB" id="265761at2759"/>
<comment type="similarity">
    <text evidence="1">Belongs to the lcsJ thioesterase family.</text>
</comment>
<sequence>MSAIRRLPRISMLLGVAGLGAAAVSKSSLREKLSNLLGFTSPGGIWRLLAITLAILNLKNLPLIWHIRLFRGLIYHLFLQPTPLPPRALFTPLITPTHTPLLETDYNFHKSNSTYFADLDIARTHLVAAITRHAMRSVGDGTRPEEDNVRWSFKNTTRAAGHKEKKTETPKIDISPLGSSGQGEAKTAAQMTEQEWMEASKTAGGSLLIALGAVSCHFHREIKPYRRYEIWTRVLTWDRKWLYIVSHFVEADTFVPDTYILQPWKKGKKRRVEDLTEEDRQKLKRKVFASSIAKYVVKKGRLTIPPEMVLERSKMLPPRPEGVSMLGAWTPVPSRDPSGNNSPARSSSPDADSPGVGAETPSPSPSTHSRNVDHGVLAESLFATTEGTDGKNEEQWTWESVQAERVRALKYAEAYDMLDSLRDVFEIEGQPNGEVMGQYSDLMFGF</sequence>
<name>A0A517LMY4_9PEZI</name>
<evidence type="ECO:0000313" key="3">
    <source>
        <dbReference type="EMBL" id="QDS77008.1"/>
    </source>
</evidence>
<dbReference type="EMBL" id="CP042200">
    <property type="protein sequence ID" value="QDS77008.1"/>
    <property type="molecule type" value="Genomic_DNA"/>
</dbReference>
<dbReference type="Proteomes" id="UP000316270">
    <property type="component" value="Chromosome 16"/>
</dbReference>
<dbReference type="InterPro" id="IPR051490">
    <property type="entry name" value="THEM6_lcsJ_thioesterase"/>
</dbReference>
<evidence type="ECO:0000256" key="1">
    <source>
        <dbReference type="ARBA" id="ARBA00038476"/>
    </source>
</evidence>
<evidence type="ECO:0000256" key="2">
    <source>
        <dbReference type="SAM" id="MobiDB-lite"/>
    </source>
</evidence>